<sequence>MDIRLISASNSLQQHLQMVFGNCTQYPSLWDVSGALRLQESELVWVDADNQDEDLVQRLCRGDFGRARVVVLSSSPTDVAAVKWLGMGAAGYLHAFAVAETLQQVASAVASGGIWIGVNLMQQLCARFGQVAKTDSPLLAQLTEREREVVSHLRDGKSNKQIARDMDIAERTVKAHLTAIFGKFGVPDRVQLLLRLAS</sequence>
<dbReference type="CDD" id="cd06170">
    <property type="entry name" value="LuxR_C_like"/>
    <property type="match status" value="1"/>
</dbReference>
<keyword evidence="4" id="KW-1185">Reference proteome</keyword>
<dbReference type="EMBL" id="JBEFLD010000002">
    <property type="protein sequence ID" value="MEQ6289772.1"/>
    <property type="molecule type" value="Genomic_DNA"/>
</dbReference>
<dbReference type="SMART" id="SM00421">
    <property type="entry name" value="HTH_LUXR"/>
    <property type="match status" value="1"/>
</dbReference>
<dbReference type="RefSeq" id="WP_349584338.1">
    <property type="nucleotide sequence ID" value="NZ_JBEFLD010000002.1"/>
</dbReference>
<evidence type="ECO:0000313" key="3">
    <source>
        <dbReference type="EMBL" id="MEQ6289772.1"/>
    </source>
</evidence>
<proteinExistence type="predicted"/>
<feature type="domain" description="HTH luxR-type" evidence="2">
    <location>
        <begin position="135"/>
        <end position="198"/>
    </location>
</feature>
<evidence type="ECO:0000256" key="1">
    <source>
        <dbReference type="ARBA" id="ARBA00023125"/>
    </source>
</evidence>
<reference evidence="3" key="1">
    <citation type="submission" date="2024-06" db="EMBL/GenBank/DDBJ databases">
        <title>Genome sequence of Vogesella sp. MAHUQ-64.</title>
        <authorList>
            <person name="Huq M.A."/>
        </authorList>
    </citation>
    <scope>NUCLEOTIDE SEQUENCE</scope>
    <source>
        <strain evidence="3">MAHUQ-64</strain>
    </source>
</reference>
<dbReference type="Pfam" id="PF00196">
    <property type="entry name" value="GerE"/>
    <property type="match status" value="1"/>
</dbReference>
<accession>A0ABV1M0T6</accession>
<dbReference type="SUPFAM" id="SSF46894">
    <property type="entry name" value="C-terminal effector domain of the bipartite response regulators"/>
    <property type="match status" value="1"/>
</dbReference>
<name>A0ABV1M0T6_9NEIS</name>
<dbReference type="PANTHER" id="PTHR43214:SF43">
    <property type="entry name" value="TWO-COMPONENT RESPONSE REGULATOR"/>
    <property type="match status" value="1"/>
</dbReference>
<comment type="caution">
    <text evidence="3">The sequence shown here is derived from an EMBL/GenBank/DDBJ whole genome shotgun (WGS) entry which is preliminary data.</text>
</comment>
<dbReference type="PANTHER" id="PTHR43214">
    <property type="entry name" value="TWO-COMPONENT RESPONSE REGULATOR"/>
    <property type="match status" value="1"/>
</dbReference>
<dbReference type="InterPro" id="IPR039420">
    <property type="entry name" value="WalR-like"/>
</dbReference>
<keyword evidence="1" id="KW-0238">DNA-binding</keyword>
<dbReference type="PRINTS" id="PR00038">
    <property type="entry name" value="HTHLUXR"/>
</dbReference>
<dbReference type="Gene3D" id="3.40.50.2300">
    <property type="match status" value="1"/>
</dbReference>
<evidence type="ECO:0000313" key="4">
    <source>
        <dbReference type="Proteomes" id="UP001433638"/>
    </source>
</evidence>
<evidence type="ECO:0000259" key="2">
    <source>
        <dbReference type="PROSITE" id="PS50043"/>
    </source>
</evidence>
<dbReference type="InterPro" id="IPR016032">
    <property type="entry name" value="Sig_transdc_resp-reg_C-effctor"/>
</dbReference>
<dbReference type="PROSITE" id="PS50043">
    <property type="entry name" value="HTH_LUXR_2"/>
    <property type="match status" value="1"/>
</dbReference>
<protein>
    <submittedName>
        <fullName evidence="3">Response regulator transcription factor</fullName>
    </submittedName>
</protein>
<gene>
    <name evidence="3" type="ORF">ABNW52_04005</name>
</gene>
<dbReference type="PROSITE" id="PS00622">
    <property type="entry name" value="HTH_LUXR_1"/>
    <property type="match status" value="1"/>
</dbReference>
<dbReference type="Proteomes" id="UP001433638">
    <property type="component" value="Unassembled WGS sequence"/>
</dbReference>
<dbReference type="InterPro" id="IPR000792">
    <property type="entry name" value="Tscrpt_reg_LuxR_C"/>
</dbReference>
<organism evidence="3 4">
    <name type="scientific">Vogesella oryzagri</name>
    <dbReference type="NCBI Taxonomy" id="3160864"/>
    <lineage>
        <taxon>Bacteria</taxon>
        <taxon>Pseudomonadati</taxon>
        <taxon>Pseudomonadota</taxon>
        <taxon>Betaproteobacteria</taxon>
        <taxon>Neisseriales</taxon>
        <taxon>Chromobacteriaceae</taxon>
        <taxon>Vogesella</taxon>
    </lineage>
</organism>